<organism evidence="1 2">
    <name type="scientific">Limosilactobacillus panis DSM 6035</name>
    <dbReference type="NCBI Taxonomy" id="1423782"/>
    <lineage>
        <taxon>Bacteria</taxon>
        <taxon>Bacillati</taxon>
        <taxon>Bacillota</taxon>
        <taxon>Bacilli</taxon>
        <taxon>Lactobacillales</taxon>
        <taxon>Lactobacillaceae</taxon>
        <taxon>Limosilactobacillus</taxon>
    </lineage>
</organism>
<dbReference type="Proteomes" id="UP000051412">
    <property type="component" value="Unassembled WGS sequence"/>
</dbReference>
<proteinExistence type="predicted"/>
<protein>
    <submittedName>
        <fullName evidence="1">Uncharacterized protein</fullName>
    </submittedName>
</protein>
<accession>A0A0R1XQ89</accession>
<comment type="caution">
    <text evidence="1">The sequence shown here is derived from an EMBL/GenBank/DDBJ whole genome shotgun (WGS) entry which is preliminary data.</text>
</comment>
<dbReference type="STRING" id="1423782.FD32_GL001537"/>
<dbReference type="PATRIC" id="fig|1423782.4.peg.1594"/>
<name>A0A0R1XQ89_9LACO</name>
<gene>
    <name evidence="1" type="ORF">FD32_GL001537</name>
</gene>
<evidence type="ECO:0000313" key="2">
    <source>
        <dbReference type="Proteomes" id="UP000051412"/>
    </source>
</evidence>
<reference evidence="1 2" key="1">
    <citation type="journal article" date="2015" name="Genome Announc.">
        <title>Expanding the biotechnology potential of lactobacilli through comparative genomics of 213 strains and associated genera.</title>
        <authorList>
            <person name="Sun Z."/>
            <person name="Harris H.M."/>
            <person name="McCann A."/>
            <person name="Guo C."/>
            <person name="Argimon S."/>
            <person name="Zhang W."/>
            <person name="Yang X."/>
            <person name="Jeffery I.B."/>
            <person name="Cooney J.C."/>
            <person name="Kagawa T.F."/>
            <person name="Liu W."/>
            <person name="Song Y."/>
            <person name="Salvetti E."/>
            <person name="Wrobel A."/>
            <person name="Rasinkangas P."/>
            <person name="Parkhill J."/>
            <person name="Rea M.C."/>
            <person name="O'Sullivan O."/>
            <person name="Ritari J."/>
            <person name="Douillard F.P."/>
            <person name="Paul Ross R."/>
            <person name="Yang R."/>
            <person name="Briner A.E."/>
            <person name="Felis G.E."/>
            <person name="de Vos W.M."/>
            <person name="Barrangou R."/>
            <person name="Klaenhammer T.R."/>
            <person name="Caufield P.W."/>
            <person name="Cui Y."/>
            <person name="Zhang H."/>
            <person name="O'Toole P.W."/>
        </authorList>
    </citation>
    <scope>NUCLEOTIDE SEQUENCE [LARGE SCALE GENOMIC DNA]</scope>
    <source>
        <strain evidence="1 2">DSM 6035</strain>
    </source>
</reference>
<dbReference type="AlphaFoldDB" id="A0A0R1XQ89"/>
<dbReference type="EMBL" id="AZGM01000027">
    <property type="protein sequence ID" value="KRM29158.1"/>
    <property type="molecule type" value="Genomic_DNA"/>
</dbReference>
<sequence>MFGQLFNYIIILMSFAGTKFTPKFSLAQFADLQKEKQKLILNSIGGWGQELQYV</sequence>
<evidence type="ECO:0000313" key="1">
    <source>
        <dbReference type="EMBL" id="KRM29158.1"/>
    </source>
</evidence>
<keyword evidence="2" id="KW-1185">Reference proteome</keyword>